<dbReference type="OrthoDB" id="4203959at2759"/>
<dbReference type="EMBL" id="KK207790">
    <property type="protein sequence ID" value="EZF54430.1"/>
    <property type="molecule type" value="Genomic_DNA"/>
</dbReference>
<evidence type="ECO:0000256" key="2">
    <source>
        <dbReference type="SAM" id="Phobius"/>
    </source>
</evidence>
<dbReference type="AlphaFoldDB" id="A0A022W7M3"/>
<organism evidence="4">
    <name type="scientific">Trichophyton rubrum CBS 288.86</name>
    <dbReference type="NCBI Taxonomy" id="1215330"/>
    <lineage>
        <taxon>Eukaryota</taxon>
        <taxon>Fungi</taxon>
        <taxon>Dikarya</taxon>
        <taxon>Ascomycota</taxon>
        <taxon>Pezizomycotina</taxon>
        <taxon>Eurotiomycetes</taxon>
        <taxon>Eurotiomycetidae</taxon>
        <taxon>Onygenales</taxon>
        <taxon>Arthrodermataceae</taxon>
        <taxon>Trichophyton</taxon>
    </lineage>
</organism>
<evidence type="ECO:0000256" key="3">
    <source>
        <dbReference type="SAM" id="SignalP"/>
    </source>
</evidence>
<keyword evidence="2" id="KW-0472">Membrane</keyword>
<evidence type="ECO:0000313" key="4">
    <source>
        <dbReference type="EMBL" id="EZF54430.1"/>
    </source>
</evidence>
<feature type="signal peptide" evidence="3">
    <location>
        <begin position="1"/>
        <end position="24"/>
    </location>
</feature>
<name>A0A022W7M3_TRIRU</name>
<sequence length="249" mass="27809">MRRTLVFSQAAAIPILICLQAISARPLDPSRRSDIASSYTLRSIKDQPKGEKGVIDLEKKVKLLIGLCAGFGALLFISLILYLIIHKRMWYRKLFWREKASQRGENNGASPSTHPDFPCHPLYREGIRAASTPTSPKLPEAQIPAPSTPFRYHPYHPQPPNAYYQPVEVYRTLMLPDEILETQAGQAHGSRTDLSVAKRSQDELSTTPQSRSDAAEVAPHPAFITHPAQLPIHSPQPRRMGLPVSPKLQ</sequence>
<feature type="chain" id="PRO_5001511313" description="Mid2 domain-containing protein" evidence="3">
    <location>
        <begin position="25"/>
        <end position="249"/>
    </location>
</feature>
<evidence type="ECO:0000256" key="1">
    <source>
        <dbReference type="SAM" id="MobiDB-lite"/>
    </source>
</evidence>
<keyword evidence="2" id="KW-0812">Transmembrane</keyword>
<reference evidence="4" key="1">
    <citation type="submission" date="2014-02" db="EMBL/GenBank/DDBJ databases">
        <title>The Genome Sequence of Trichophyton rubrum (morphotype fischeri) CBS 288.86.</title>
        <authorList>
            <consortium name="The Broad Institute Genomics Platform"/>
            <person name="Cuomo C.A."/>
            <person name="White T.C."/>
            <person name="Graser Y."/>
            <person name="Martinez-Rossi N."/>
            <person name="Heitman J."/>
            <person name="Young S.K."/>
            <person name="Zeng Q."/>
            <person name="Gargeya S."/>
            <person name="Abouelleil A."/>
            <person name="Alvarado L."/>
            <person name="Chapman S.B."/>
            <person name="Gainer-Dewar J."/>
            <person name="Goldberg J."/>
            <person name="Griggs A."/>
            <person name="Gujja S."/>
            <person name="Hansen M."/>
            <person name="Howarth C."/>
            <person name="Imamovic A."/>
            <person name="Larimer J."/>
            <person name="Martinez D."/>
            <person name="Murphy C."/>
            <person name="Pearson M.D."/>
            <person name="Persinoti G."/>
            <person name="Poon T."/>
            <person name="Priest M."/>
            <person name="Roberts A.D."/>
            <person name="Saif S."/>
            <person name="Shea T.D."/>
            <person name="Sykes S.N."/>
            <person name="Wortman J."/>
            <person name="Nusbaum C."/>
            <person name="Birren B."/>
        </authorList>
    </citation>
    <scope>NUCLEOTIDE SEQUENCE [LARGE SCALE GENOMIC DNA]</scope>
    <source>
        <strain evidence="4">CBS 288.86</strain>
    </source>
</reference>
<dbReference type="HOGENOM" id="CLU_098335_0_0_1"/>
<protein>
    <recommendedName>
        <fullName evidence="5">Mid2 domain-containing protein</fullName>
    </recommendedName>
</protein>
<evidence type="ECO:0008006" key="5">
    <source>
        <dbReference type="Google" id="ProtNLM"/>
    </source>
</evidence>
<keyword evidence="2" id="KW-1133">Transmembrane helix</keyword>
<dbReference type="Proteomes" id="UP000023758">
    <property type="component" value="Unassembled WGS sequence"/>
</dbReference>
<feature type="transmembrane region" description="Helical" evidence="2">
    <location>
        <begin position="63"/>
        <end position="85"/>
    </location>
</feature>
<feature type="compositionally biased region" description="Polar residues" evidence="1">
    <location>
        <begin position="203"/>
        <end position="212"/>
    </location>
</feature>
<accession>A0A022W7M3</accession>
<feature type="region of interest" description="Disordered" evidence="1">
    <location>
        <begin position="184"/>
        <end position="249"/>
    </location>
</feature>
<gene>
    <name evidence="4" type="ORF">H103_02873</name>
</gene>
<keyword evidence="3" id="KW-0732">Signal</keyword>
<proteinExistence type="predicted"/>